<evidence type="ECO:0000313" key="3">
    <source>
        <dbReference type="Proteomes" id="UP001190700"/>
    </source>
</evidence>
<dbReference type="GO" id="GO:0005737">
    <property type="term" value="C:cytoplasm"/>
    <property type="evidence" value="ECO:0007669"/>
    <property type="project" value="TreeGrafter"/>
</dbReference>
<gene>
    <name evidence="2" type="ORF">CYMTET_10492</name>
</gene>
<dbReference type="InterPro" id="IPR029063">
    <property type="entry name" value="SAM-dependent_MTases_sf"/>
</dbReference>
<accession>A0AAE0GPM8</accession>
<dbReference type="InterPro" id="IPR025714">
    <property type="entry name" value="Methyltranfer_dom"/>
</dbReference>
<dbReference type="Proteomes" id="UP001190700">
    <property type="component" value="Unassembled WGS sequence"/>
</dbReference>
<protein>
    <recommendedName>
        <fullName evidence="1">Methyltransferase domain-containing protein</fullName>
    </recommendedName>
</protein>
<organism evidence="2 3">
    <name type="scientific">Cymbomonas tetramitiformis</name>
    <dbReference type="NCBI Taxonomy" id="36881"/>
    <lineage>
        <taxon>Eukaryota</taxon>
        <taxon>Viridiplantae</taxon>
        <taxon>Chlorophyta</taxon>
        <taxon>Pyramimonadophyceae</taxon>
        <taxon>Pyramimonadales</taxon>
        <taxon>Pyramimonadaceae</taxon>
        <taxon>Cymbomonas</taxon>
    </lineage>
</organism>
<reference evidence="2 3" key="1">
    <citation type="journal article" date="2015" name="Genome Biol. Evol.">
        <title>Comparative Genomics of a Bacterivorous Green Alga Reveals Evolutionary Causalities and Consequences of Phago-Mixotrophic Mode of Nutrition.</title>
        <authorList>
            <person name="Burns J.A."/>
            <person name="Paasch A."/>
            <person name="Narechania A."/>
            <person name="Kim E."/>
        </authorList>
    </citation>
    <scope>NUCLEOTIDE SEQUENCE [LARGE SCALE GENOMIC DNA]</scope>
    <source>
        <strain evidence="2 3">PLY_AMNH</strain>
    </source>
</reference>
<evidence type="ECO:0000313" key="2">
    <source>
        <dbReference type="EMBL" id="KAK3281738.1"/>
    </source>
</evidence>
<dbReference type="AlphaFoldDB" id="A0AAE0GPM8"/>
<name>A0AAE0GPM8_9CHLO</name>
<evidence type="ECO:0000259" key="1">
    <source>
        <dbReference type="Pfam" id="PF13679"/>
    </source>
</evidence>
<sequence length="488" mass="54553">MLSEFASWGMQEACSPSSSEVGQVRKHLSRSERRALFTGSQHEHLRQYEIVLQKLETTFPTFTTDKCGSVVRSFFEGRMQLDKSIFSIEVGVNENVTALFENVLTAPCDPGRGGNVPAKRYPRKRQQIFSMLELCLEILHNDKPIVNSVDKVNHPRNKIHIVEFCSGSGHIGFPLLSLLEREMSDRADSHHGLDAIVLTLLDMNGVALQRAKKRAEDLGFFETGNGENFRIRHFQNLPSHVKPPVCFEKRLPGEGASNTRKPVALRVEILECMVADYETYFLGETDSFDIGTALHACGKASDEVLDVCTRRASKGFVVCPCCVGRLGLGHDNAVFMEQRPVCTETQEQSDYPKSDGQELAEAMFSPAGNCRSKTREEFLTKWATTAWAKTTQMVYPRSSAFRELLSFTDYQALAKAADWHEQGGESVRDAGRLRAKSFVELDRMLCAEEQRRAPGAKAAGSPDLPFVTLRKMQFPTSTPKNDVLVGKF</sequence>
<dbReference type="Pfam" id="PF13679">
    <property type="entry name" value="Methyltransf_32"/>
    <property type="match status" value="1"/>
</dbReference>
<dbReference type="PANTHER" id="PTHR13369">
    <property type="match status" value="1"/>
</dbReference>
<comment type="caution">
    <text evidence="2">The sequence shown here is derived from an EMBL/GenBank/DDBJ whole genome shotgun (WGS) entry which is preliminary data.</text>
</comment>
<dbReference type="EMBL" id="LGRX02003719">
    <property type="protein sequence ID" value="KAK3281738.1"/>
    <property type="molecule type" value="Genomic_DNA"/>
</dbReference>
<feature type="domain" description="Methyltransferase" evidence="1">
    <location>
        <begin position="124"/>
        <end position="323"/>
    </location>
</feature>
<proteinExistence type="predicted"/>
<keyword evidence="3" id="KW-1185">Reference proteome</keyword>
<dbReference type="PANTHER" id="PTHR13369:SF0">
    <property type="entry name" value="GLUTATHIONE S-TRANSFERASE C-TERMINAL DOMAIN-CONTAINING PROTEIN"/>
    <property type="match status" value="1"/>
</dbReference>
<dbReference type="SUPFAM" id="SSF53335">
    <property type="entry name" value="S-adenosyl-L-methionine-dependent methyltransferases"/>
    <property type="match status" value="1"/>
</dbReference>